<feature type="domain" description="HAMP" evidence="12">
    <location>
        <begin position="312"/>
        <end position="365"/>
    </location>
</feature>
<dbReference type="GO" id="GO:0007165">
    <property type="term" value="P:signal transduction"/>
    <property type="evidence" value="ECO:0007669"/>
    <property type="project" value="UniProtKB-KW"/>
</dbReference>
<dbReference type="AlphaFoldDB" id="C9LXI5"/>
<dbReference type="eggNOG" id="COG0840">
    <property type="taxonomic scope" value="Bacteria"/>
</dbReference>
<dbReference type="InterPro" id="IPR029151">
    <property type="entry name" value="Sensor-like_sf"/>
</dbReference>
<feature type="domain" description="Methyl-accepting transducer" evidence="11">
    <location>
        <begin position="384"/>
        <end position="655"/>
    </location>
</feature>
<keyword evidence="5 10" id="KW-1133">Transmembrane helix</keyword>
<dbReference type="GO" id="GO:0006935">
    <property type="term" value="P:chemotaxis"/>
    <property type="evidence" value="ECO:0007669"/>
    <property type="project" value="UniProtKB-KW"/>
</dbReference>
<keyword evidence="6 10" id="KW-0472">Membrane</keyword>
<dbReference type="Pfam" id="PF00672">
    <property type="entry name" value="HAMP"/>
    <property type="match status" value="1"/>
</dbReference>
<dbReference type="SUPFAM" id="SSF58104">
    <property type="entry name" value="Methyl-accepting chemotaxis protein (MCP) signaling domain"/>
    <property type="match status" value="1"/>
</dbReference>
<dbReference type="InterPro" id="IPR004089">
    <property type="entry name" value="MCPsignal_dom"/>
</dbReference>
<evidence type="ECO:0000313" key="13">
    <source>
        <dbReference type="EMBL" id="EEX76368.1"/>
    </source>
</evidence>
<comment type="caution">
    <text evidence="13">The sequence shown here is derived from an EMBL/GenBank/DDBJ whole genome shotgun (WGS) entry which is preliminary data.</text>
</comment>
<dbReference type="CDD" id="cd12912">
    <property type="entry name" value="PDC2_MCP_like"/>
    <property type="match status" value="1"/>
</dbReference>
<proteinExistence type="inferred from homology"/>
<dbReference type="SUPFAM" id="SSF103190">
    <property type="entry name" value="Sensory domain-like"/>
    <property type="match status" value="1"/>
</dbReference>
<evidence type="ECO:0000313" key="14">
    <source>
        <dbReference type="Proteomes" id="UP000003505"/>
    </source>
</evidence>
<gene>
    <name evidence="13" type="ORF">SELSPUOL_02193</name>
</gene>
<evidence type="ECO:0000256" key="4">
    <source>
        <dbReference type="ARBA" id="ARBA00022692"/>
    </source>
</evidence>
<evidence type="ECO:0000259" key="11">
    <source>
        <dbReference type="PROSITE" id="PS50111"/>
    </source>
</evidence>
<dbReference type="PROSITE" id="PS50111">
    <property type="entry name" value="CHEMOTAXIS_TRANSDUC_2"/>
    <property type="match status" value="1"/>
</dbReference>
<dbReference type="Pfam" id="PF00015">
    <property type="entry name" value="MCPsignal"/>
    <property type="match status" value="1"/>
</dbReference>
<evidence type="ECO:0000256" key="2">
    <source>
        <dbReference type="ARBA" id="ARBA00022475"/>
    </source>
</evidence>
<reference evidence="13 14" key="1">
    <citation type="submission" date="2009-09" db="EMBL/GenBank/DDBJ databases">
        <authorList>
            <person name="Weinstock G."/>
            <person name="Sodergren E."/>
            <person name="Clifton S."/>
            <person name="Fulton L."/>
            <person name="Fulton B."/>
            <person name="Courtney L."/>
            <person name="Fronick C."/>
            <person name="Harrison M."/>
            <person name="Strong C."/>
            <person name="Farmer C."/>
            <person name="Delahaunty K."/>
            <person name="Markovic C."/>
            <person name="Hall O."/>
            <person name="Minx P."/>
            <person name="Tomlinson C."/>
            <person name="Mitreva M."/>
            <person name="Nelson J."/>
            <person name="Hou S."/>
            <person name="Wollam A."/>
            <person name="Pepin K.H."/>
            <person name="Johnson M."/>
            <person name="Bhonagiri V."/>
            <person name="Nash W.E."/>
            <person name="Warren W."/>
            <person name="Chinwalla A."/>
            <person name="Mardis E.R."/>
            <person name="Wilson R.K."/>
        </authorList>
    </citation>
    <scope>NUCLEOTIDE SEQUENCE [LARGE SCALE GENOMIC DNA]</scope>
    <source>
        <strain evidence="14">ATCC 35185 / DSM 20758 / VPI D19B-28</strain>
    </source>
</reference>
<dbReference type="PANTHER" id="PTHR32089:SF112">
    <property type="entry name" value="LYSOZYME-LIKE PROTEIN-RELATED"/>
    <property type="match status" value="1"/>
</dbReference>
<keyword evidence="3" id="KW-0145">Chemotaxis</keyword>
<dbReference type="EMBL" id="ACKP02000049">
    <property type="protein sequence ID" value="EEX76368.1"/>
    <property type="molecule type" value="Genomic_DNA"/>
</dbReference>
<dbReference type="PROSITE" id="PS50885">
    <property type="entry name" value="HAMP"/>
    <property type="match status" value="1"/>
</dbReference>
<dbReference type="SMART" id="SM00304">
    <property type="entry name" value="HAMP"/>
    <property type="match status" value="2"/>
</dbReference>
<evidence type="ECO:0000256" key="6">
    <source>
        <dbReference type="ARBA" id="ARBA00023136"/>
    </source>
</evidence>
<comment type="subcellular location">
    <subcellularLocation>
        <location evidence="1">Cell membrane</location>
        <topology evidence="1">Multi-pass membrane protein</topology>
    </subcellularLocation>
</comment>
<evidence type="ECO:0000259" key="12">
    <source>
        <dbReference type="PROSITE" id="PS50885"/>
    </source>
</evidence>
<dbReference type="InterPro" id="IPR033479">
    <property type="entry name" value="dCache_1"/>
</dbReference>
<evidence type="ECO:0000256" key="10">
    <source>
        <dbReference type="SAM" id="Phobius"/>
    </source>
</evidence>
<dbReference type="GO" id="GO:0005886">
    <property type="term" value="C:plasma membrane"/>
    <property type="evidence" value="ECO:0007669"/>
    <property type="project" value="UniProtKB-SubCell"/>
</dbReference>
<evidence type="ECO:0000256" key="1">
    <source>
        <dbReference type="ARBA" id="ARBA00004651"/>
    </source>
</evidence>
<accession>C9LXI5</accession>
<dbReference type="CDD" id="cd06225">
    <property type="entry name" value="HAMP"/>
    <property type="match status" value="1"/>
</dbReference>
<evidence type="ECO:0000256" key="3">
    <source>
        <dbReference type="ARBA" id="ARBA00022500"/>
    </source>
</evidence>
<feature type="transmembrane region" description="Helical" evidence="10">
    <location>
        <begin position="288"/>
        <end position="311"/>
    </location>
</feature>
<evidence type="ECO:0000256" key="9">
    <source>
        <dbReference type="PROSITE-ProRule" id="PRU00284"/>
    </source>
</evidence>
<dbReference type="PANTHER" id="PTHR32089">
    <property type="entry name" value="METHYL-ACCEPTING CHEMOTAXIS PROTEIN MCPB"/>
    <property type="match status" value="1"/>
</dbReference>
<dbReference type="SMART" id="SM00283">
    <property type="entry name" value="MA"/>
    <property type="match status" value="1"/>
</dbReference>
<dbReference type="Proteomes" id="UP000003505">
    <property type="component" value="Unassembled WGS sequence"/>
</dbReference>
<sequence>MYGKFLQFLWRGRIMKLKPKMLSGVGVPLLVVFIVMGVIIYLMASAGLKTATEVGMEQRANRYAEEIDGNIREQAALLTALGTSWADGMPANEALQGTVDELGRCNGVYGFLVGRPDGSHVTSQEYPPTWDPRTRDWYKNAASSDGVVFSDVYKNAADGAIIVTLSKAVRGHDGELVAVIGTDVSVESLTGMLRDVKVGEHGSIFVLGDKSEFIYHKKFQFDDTTLNELDGGKYKALAAKFLADKPQMLEEEFEGVQKFYQMVPIPSTGWHVVIEVPQSEAFAAATKMSYAIFVISLAALALLGGIVYYFLTGMISPIKALSETMSFIAKGDLTHKLPASDRADEIGVLQTSSSEMVATLRKMVEGTSKAAEQVLASSEELTASSTQTANASQSAAEAVVDIAERAAEQSDIAEMANEVAHNMGAQTEDIAKVVGESTKVAEMTAEATREGRAVLEKAVAGVDSLAANSVKVGEAVQNLYDGSKNIAEINELITSIAGQTKLLALNAAIEAARAGEQGKGFAVVADEVRKLAEQSEQAAQEISAVIGKNSAQIENAFTLTKSQDEEVKESVEEVRAADEKFAKIAESIRALIGQVTKVGTITGALEKDCKSTVDTVQKVSDLSHAVQQKATDVSAVSEEQAASAEEIAAASHTLADLAQQLQQGVAQFRL</sequence>
<organism evidence="13 14">
    <name type="scientific">Selenomonas sputigena (strain ATCC 35185 / DSM 20758 / CCUG 44933 / VPI D19B-28)</name>
    <dbReference type="NCBI Taxonomy" id="546271"/>
    <lineage>
        <taxon>Bacteria</taxon>
        <taxon>Bacillati</taxon>
        <taxon>Bacillota</taxon>
        <taxon>Negativicutes</taxon>
        <taxon>Selenomonadales</taxon>
        <taxon>Selenomonadaceae</taxon>
        <taxon>Selenomonas</taxon>
    </lineage>
</organism>
<dbReference type="InterPro" id="IPR003660">
    <property type="entry name" value="HAMP_dom"/>
</dbReference>
<comment type="similarity">
    <text evidence="8">Belongs to the methyl-accepting chemotaxis (MCP) protein family.</text>
</comment>
<dbReference type="Gene3D" id="1.10.287.950">
    <property type="entry name" value="Methyl-accepting chemotaxis protein"/>
    <property type="match status" value="1"/>
</dbReference>
<dbReference type="Pfam" id="PF02743">
    <property type="entry name" value="dCache_1"/>
    <property type="match status" value="1"/>
</dbReference>
<evidence type="ECO:0000256" key="7">
    <source>
        <dbReference type="ARBA" id="ARBA00023224"/>
    </source>
</evidence>
<feature type="transmembrane region" description="Helical" evidence="10">
    <location>
        <begin position="21"/>
        <end position="44"/>
    </location>
</feature>
<dbReference type="STRING" id="546271.Selsp_0493"/>
<dbReference type="CDD" id="cd12913">
    <property type="entry name" value="PDC1_MCP_like"/>
    <property type="match status" value="1"/>
</dbReference>
<evidence type="ECO:0000256" key="8">
    <source>
        <dbReference type="ARBA" id="ARBA00029447"/>
    </source>
</evidence>
<keyword evidence="4 10" id="KW-0812">Transmembrane</keyword>
<protein>
    <submittedName>
        <fullName evidence="13">Methyl-accepting chemotaxis protein signaling domain protein</fullName>
    </submittedName>
</protein>
<dbReference type="Gene3D" id="3.30.450.20">
    <property type="entry name" value="PAS domain"/>
    <property type="match status" value="2"/>
</dbReference>
<name>C9LXI5_SELS3</name>
<keyword evidence="7 9" id="KW-0807">Transducer</keyword>
<evidence type="ECO:0000256" key="5">
    <source>
        <dbReference type="ARBA" id="ARBA00022989"/>
    </source>
</evidence>
<keyword evidence="2" id="KW-1003">Cell membrane</keyword>